<dbReference type="RefSeq" id="XP_005766006.1">
    <property type="nucleotide sequence ID" value="XM_005765949.1"/>
</dbReference>
<protein>
    <submittedName>
        <fullName evidence="1">Uncharacterized protein</fullName>
    </submittedName>
</protein>
<proteinExistence type="predicted"/>
<organism evidence="1 2">
    <name type="scientific">Emiliania huxleyi (strain CCMP1516)</name>
    <dbReference type="NCBI Taxonomy" id="280463"/>
    <lineage>
        <taxon>Eukaryota</taxon>
        <taxon>Haptista</taxon>
        <taxon>Haptophyta</taxon>
        <taxon>Prymnesiophyceae</taxon>
        <taxon>Isochrysidales</taxon>
        <taxon>Noelaerhabdaceae</taxon>
        <taxon>Emiliania</taxon>
    </lineage>
</organism>
<dbReference type="AlphaFoldDB" id="A0A0D3IQP2"/>
<dbReference type="Proteomes" id="UP000013827">
    <property type="component" value="Unassembled WGS sequence"/>
</dbReference>
<sequence>MVVAASSAAALHRMSSQLVAAVERHSVRVRPAGAPIHAADGELLFSLLGELRLDSHEPLLRELPSVAPGTTPCPADVGAAVDLRAFVGAVGASAAANPLLCILAERLSSSAVPSELDDESAYQLVHHCLLLDLVTRALAADPELAAAVYARARGTVHATEGWWRPLGIFELAKLKTVEMTLERFVEHRRAGNLPANFGHIGLPFNILEAVMQEASPSPSPRPAWGPPGRRAVARRPRSGRRALCLLPKPALERTRTQLCSTVLR</sequence>
<reference evidence="1" key="2">
    <citation type="submission" date="2024-10" db="UniProtKB">
        <authorList>
            <consortium name="EnsemblProtists"/>
        </authorList>
    </citation>
    <scope>IDENTIFICATION</scope>
</reference>
<keyword evidence="2" id="KW-1185">Reference proteome</keyword>
<reference evidence="2" key="1">
    <citation type="journal article" date="2013" name="Nature">
        <title>Pan genome of the phytoplankton Emiliania underpins its global distribution.</title>
        <authorList>
            <person name="Read B.A."/>
            <person name="Kegel J."/>
            <person name="Klute M.J."/>
            <person name="Kuo A."/>
            <person name="Lefebvre S.C."/>
            <person name="Maumus F."/>
            <person name="Mayer C."/>
            <person name="Miller J."/>
            <person name="Monier A."/>
            <person name="Salamov A."/>
            <person name="Young J."/>
            <person name="Aguilar M."/>
            <person name="Claverie J.M."/>
            <person name="Frickenhaus S."/>
            <person name="Gonzalez K."/>
            <person name="Herman E.K."/>
            <person name="Lin Y.C."/>
            <person name="Napier J."/>
            <person name="Ogata H."/>
            <person name="Sarno A.F."/>
            <person name="Shmutz J."/>
            <person name="Schroeder D."/>
            <person name="de Vargas C."/>
            <person name="Verret F."/>
            <person name="von Dassow P."/>
            <person name="Valentin K."/>
            <person name="Van de Peer Y."/>
            <person name="Wheeler G."/>
            <person name="Dacks J.B."/>
            <person name="Delwiche C.F."/>
            <person name="Dyhrman S.T."/>
            <person name="Glockner G."/>
            <person name="John U."/>
            <person name="Richards T."/>
            <person name="Worden A.Z."/>
            <person name="Zhang X."/>
            <person name="Grigoriev I.V."/>
            <person name="Allen A.E."/>
            <person name="Bidle K."/>
            <person name="Borodovsky M."/>
            <person name="Bowler C."/>
            <person name="Brownlee C."/>
            <person name="Cock J.M."/>
            <person name="Elias M."/>
            <person name="Gladyshev V.N."/>
            <person name="Groth M."/>
            <person name="Guda C."/>
            <person name="Hadaegh A."/>
            <person name="Iglesias-Rodriguez M.D."/>
            <person name="Jenkins J."/>
            <person name="Jones B.M."/>
            <person name="Lawson T."/>
            <person name="Leese F."/>
            <person name="Lindquist E."/>
            <person name="Lobanov A."/>
            <person name="Lomsadze A."/>
            <person name="Malik S.B."/>
            <person name="Marsh M.E."/>
            <person name="Mackinder L."/>
            <person name="Mock T."/>
            <person name="Mueller-Roeber B."/>
            <person name="Pagarete A."/>
            <person name="Parker M."/>
            <person name="Probert I."/>
            <person name="Quesneville H."/>
            <person name="Raines C."/>
            <person name="Rensing S.A."/>
            <person name="Riano-Pachon D.M."/>
            <person name="Richier S."/>
            <person name="Rokitta S."/>
            <person name="Shiraiwa Y."/>
            <person name="Soanes D.M."/>
            <person name="van der Giezen M."/>
            <person name="Wahlund T.M."/>
            <person name="Williams B."/>
            <person name="Wilson W."/>
            <person name="Wolfe G."/>
            <person name="Wurch L.L."/>
        </authorList>
    </citation>
    <scope>NUCLEOTIDE SEQUENCE</scope>
</reference>
<accession>A0A0D3IQP2</accession>
<dbReference type="GeneID" id="17259754"/>
<dbReference type="EnsemblProtists" id="EOD13577">
    <property type="protein sequence ID" value="EOD13577"/>
    <property type="gene ID" value="EMIHUDRAFT_437128"/>
</dbReference>
<dbReference type="HOGENOM" id="CLU_1055989_0_0_1"/>
<name>A0A0D3IQP2_EMIH1</name>
<dbReference type="KEGG" id="ehx:EMIHUDRAFT_437128"/>
<evidence type="ECO:0000313" key="2">
    <source>
        <dbReference type="Proteomes" id="UP000013827"/>
    </source>
</evidence>
<dbReference type="PaxDb" id="2903-EOD13577"/>
<evidence type="ECO:0000313" key="1">
    <source>
        <dbReference type="EnsemblProtists" id="EOD13577"/>
    </source>
</evidence>